<dbReference type="Proteomes" id="UP000034617">
    <property type="component" value="Unassembled WGS sequence"/>
</dbReference>
<feature type="transmembrane region" description="Helical" evidence="1">
    <location>
        <begin position="325"/>
        <end position="348"/>
    </location>
</feature>
<sequence length="568" mass="64469">MGIVLATPNKGDSLKVTPLKYMHKKRIIAGILVSTVVLSSIFSVLVLYPPYHLTAIAPPDVYYTKPHHNLGDYYVYLAAIRQGRLGISGINRYTTDRVPTQHLHIYYEFLGQIAQKIGVTDTMMYYLAIVAALFLSTLTALLFIHTLVPRGYRVLAGFFVFFSGPLPPWWFSLFGIKIFLGTSYWTRTDVWSRYAMVPHHGMGAALTGLSTWFLFRFVEKEKPSDAVVSGLLYSASAVVFFVPVFLYGVSFVLLFAGMGAYYGLLIGMKKMSVRELRNTCKKRKTVFLGLCMIGMLTALTGFFMFRMGPVASMVSAEHHYGSSEQFPFLFSLFVLSHGILLLLYPFAVWRMKRVLWVERLFLVSITVTPWILYLLSAWGIFPVAKYRLVFTSPYLFGGILATLGLIRLLPRVRKKFRGFVIFGTTLVILSTGIGNILSYWVEMTKPTYPYVNIYIPKPVMEGVAYLAASIPPYSHVLTTFFTGMYIPSYTYASVYVGHELLSPNSEDKLWFSLAFFNGTMAPDEARRFLKDNTIEYVFWNVPESPSRYSDILEEVFQNNSVTIFKVVL</sequence>
<feature type="transmembrane region" description="Helical" evidence="1">
    <location>
        <begin position="197"/>
        <end position="218"/>
    </location>
</feature>
<evidence type="ECO:0000313" key="2">
    <source>
        <dbReference type="EMBL" id="KKT37786.1"/>
    </source>
</evidence>
<keyword evidence="1" id="KW-0812">Transmembrane</keyword>
<accession>A0A0G1GRT0</accession>
<comment type="caution">
    <text evidence="2">The sequence shown here is derived from an EMBL/GenBank/DDBJ whole genome shotgun (WGS) entry which is preliminary data.</text>
</comment>
<feature type="transmembrane region" description="Helical" evidence="1">
    <location>
        <begin position="418"/>
        <end position="441"/>
    </location>
</feature>
<dbReference type="EMBL" id="LCHM01000018">
    <property type="protein sequence ID" value="KKT37786.1"/>
    <property type="molecule type" value="Genomic_DNA"/>
</dbReference>
<gene>
    <name evidence="2" type="ORF">UW22_C0018G0011</name>
</gene>
<keyword evidence="1" id="KW-0472">Membrane</keyword>
<feature type="transmembrane region" description="Helical" evidence="1">
    <location>
        <begin position="27"/>
        <end position="48"/>
    </location>
</feature>
<feature type="transmembrane region" description="Helical" evidence="1">
    <location>
        <begin position="387"/>
        <end position="406"/>
    </location>
</feature>
<evidence type="ECO:0000313" key="3">
    <source>
        <dbReference type="Proteomes" id="UP000034617"/>
    </source>
</evidence>
<feature type="transmembrane region" description="Helical" evidence="1">
    <location>
        <begin position="360"/>
        <end position="381"/>
    </location>
</feature>
<feature type="transmembrane region" description="Helical" evidence="1">
    <location>
        <begin position="285"/>
        <end position="305"/>
    </location>
</feature>
<feature type="transmembrane region" description="Helical" evidence="1">
    <location>
        <begin position="125"/>
        <end position="148"/>
    </location>
</feature>
<evidence type="ECO:0000256" key="1">
    <source>
        <dbReference type="SAM" id="Phobius"/>
    </source>
</evidence>
<name>A0A0G1GRT0_9BACT</name>
<organism evidence="2 3">
    <name type="scientific">Candidatus Gottesmanbacteria bacterium GW2011_GWB1_44_11c</name>
    <dbReference type="NCBI Taxonomy" id="1618447"/>
    <lineage>
        <taxon>Bacteria</taxon>
        <taxon>Candidatus Gottesmaniibacteriota</taxon>
    </lineage>
</organism>
<reference evidence="2 3" key="1">
    <citation type="journal article" date="2015" name="Nature">
        <title>rRNA introns, odd ribosomes, and small enigmatic genomes across a large radiation of phyla.</title>
        <authorList>
            <person name="Brown C.T."/>
            <person name="Hug L.A."/>
            <person name="Thomas B.C."/>
            <person name="Sharon I."/>
            <person name="Castelle C.J."/>
            <person name="Singh A."/>
            <person name="Wilkins M.J."/>
            <person name="Williams K.H."/>
            <person name="Banfield J.F."/>
        </authorList>
    </citation>
    <scope>NUCLEOTIDE SEQUENCE [LARGE SCALE GENOMIC DNA]</scope>
</reference>
<dbReference type="AlphaFoldDB" id="A0A0G1GRT0"/>
<keyword evidence="1" id="KW-1133">Transmembrane helix</keyword>
<protein>
    <recommendedName>
        <fullName evidence="4">Glycosyltransferase RgtA/B/C/D-like domain-containing protein</fullName>
    </recommendedName>
</protein>
<feature type="transmembrane region" description="Helical" evidence="1">
    <location>
        <begin position="238"/>
        <end position="264"/>
    </location>
</feature>
<evidence type="ECO:0008006" key="4">
    <source>
        <dbReference type="Google" id="ProtNLM"/>
    </source>
</evidence>
<proteinExistence type="predicted"/>